<evidence type="ECO:0000256" key="4">
    <source>
        <dbReference type="ARBA" id="ARBA00012622"/>
    </source>
</evidence>
<feature type="binding site" evidence="17">
    <location>
        <position position="32"/>
    </location>
    <ligand>
        <name>[4Fe-4S] cluster</name>
        <dbReference type="ChEBI" id="CHEBI:49883"/>
    </ligand>
</feature>
<dbReference type="PANTHER" id="PTHR36701:SF1">
    <property type="entry name" value="EPOXYQUEUOSINE REDUCTASE QUEH"/>
    <property type="match status" value="1"/>
</dbReference>
<name>A0AAE3A7X6_9FIRM</name>
<evidence type="ECO:0000256" key="16">
    <source>
        <dbReference type="ARBA" id="ARBA00047415"/>
    </source>
</evidence>
<keyword evidence="19" id="KW-1185">Reference proteome</keyword>
<evidence type="ECO:0000256" key="3">
    <source>
        <dbReference type="ARBA" id="ARBA00008207"/>
    </source>
</evidence>
<dbReference type="GO" id="GO:0008616">
    <property type="term" value="P:tRNA queuosine(34) biosynthetic process"/>
    <property type="evidence" value="ECO:0007669"/>
    <property type="project" value="UniProtKB-UniRule"/>
</dbReference>
<evidence type="ECO:0000256" key="11">
    <source>
        <dbReference type="ARBA" id="ARBA00023004"/>
    </source>
</evidence>
<evidence type="ECO:0000256" key="9">
    <source>
        <dbReference type="ARBA" id="ARBA00022785"/>
    </source>
</evidence>
<evidence type="ECO:0000256" key="8">
    <source>
        <dbReference type="ARBA" id="ARBA00022723"/>
    </source>
</evidence>
<keyword evidence="7 17" id="KW-0819">tRNA processing</keyword>
<evidence type="ECO:0000256" key="15">
    <source>
        <dbReference type="ARBA" id="ARBA00031446"/>
    </source>
</evidence>
<evidence type="ECO:0000313" key="19">
    <source>
        <dbReference type="Proteomes" id="UP001198220"/>
    </source>
</evidence>
<keyword evidence="11 17" id="KW-0408">Iron</keyword>
<feature type="binding site" evidence="17">
    <location>
        <position position="113"/>
    </location>
    <ligand>
        <name>[4Fe-4S] cluster</name>
        <dbReference type="ChEBI" id="CHEBI:49883"/>
    </ligand>
</feature>
<keyword evidence="14 17" id="KW-0676">Redox-active center</keyword>
<dbReference type="Pfam" id="PF02677">
    <property type="entry name" value="QueH"/>
    <property type="match status" value="1"/>
</dbReference>
<comment type="caution">
    <text evidence="18">The sequence shown here is derived from an EMBL/GenBank/DDBJ whole genome shotgun (WGS) entry which is preliminary data.</text>
</comment>
<dbReference type="GO" id="GO:0051539">
    <property type="term" value="F:4 iron, 4 sulfur cluster binding"/>
    <property type="evidence" value="ECO:0007669"/>
    <property type="project" value="UniProtKB-UniRule"/>
</dbReference>
<evidence type="ECO:0000256" key="5">
    <source>
        <dbReference type="ARBA" id="ARBA00016895"/>
    </source>
</evidence>
<dbReference type="HAMAP" id="MF_02089">
    <property type="entry name" value="QueH"/>
    <property type="match status" value="1"/>
</dbReference>
<gene>
    <name evidence="17" type="primary">queH</name>
    <name evidence="18" type="ORF">LKD36_15445</name>
</gene>
<feature type="binding site" evidence="17">
    <location>
        <position position="116"/>
    </location>
    <ligand>
        <name>[4Fe-4S] cluster</name>
        <dbReference type="ChEBI" id="CHEBI:49883"/>
    </ligand>
</feature>
<evidence type="ECO:0000256" key="13">
    <source>
        <dbReference type="ARBA" id="ARBA00023157"/>
    </source>
</evidence>
<keyword evidence="10 17" id="KW-0560">Oxidoreductase</keyword>
<keyword evidence="8 17" id="KW-0479">Metal-binding</keyword>
<protein>
    <recommendedName>
        <fullName evidence="5 17">Epoxyqueuosine reductase QueH</fullName>
        <ecNumber evidence="4 17">1.17.99.6</ecNumber>
    </recommendedName>
    <alternativeName>
        <fullName evidence="15 17">Queuosine biosynthesis protein QueH</fullName>
    </alternativeName>
</protein>
<reference evidence="18 19" key="1">
    <citation type="submission" date="2021-10" db="EMBL/GenBank/DDBJ databases">
        <title>Anaerobic single-cell dispensing facilitates the cultivation of human gut bacteria.</title>
        <authorList>
            <person name="Afrizal A."/>
        </authorList>
    </citation>
    <scope>NUCLEOTIDE SEQUENCE [LARGE SCALE GENOMIC DNA]</scope>
    <source>
        <strain evidence="18 19">CLA-AA-H276</strain>
    </source>
</reference>
<evidence type="ECO:0000256" key="1">
    <source>
        <dbReference type="ARBA" id="ARBA00002268"/>
    </source>
</evidence>
<dbReference type="GO" id="GO:0046872">
    <property type="term" value="F:metal ion binding"/>
    <property type="evidence" value="ECO:0007669"/>
    <property type="project" value="UniProtKB-KW"/>
</dbReference>
<keyword evidence="13 17" id="KW-1015">Disulfide bond</keyword>
<comment type="pathway">
    <text evidence="2 17">tRNA modification; tRNA-queuosine biosynthesis.</text>
</comment>
<feature type="disulfide bond" description="Redox-active" evidence="17">
    <location>
        <begin position="195"/>
        <end position="197"/>
    </location>
</feature>
<evidence type="ECO:0000256" key="14">
    <source>
        <dbReference type="ARBA" id="ARBA00023284"/>
    </source>
</evidence>
<evidence type="ECO:0000256" key="2">
    <source>
        <dbReference type="ARBA" id="ARBA00004691"/>
    </source>
</evidence>
<keyword evidence="9 17" id="KW-0671">Queuosine biosynthesis</keyword>
<keyword evidence="12 17" id="KW-0411">Iron-sulfur</keyword>
<comment type="similarity">
    <text evidence="3 17">Belongs to the QueH family.</text>
</comment>
<dbReference type="AlphaFoldDB" id="A0AAE3A7X6"/>
<dbReference type="PANTHER" id="PTHR36701">
    <property type="entry name" value="EPOXYQUEUOSINE REDUCTASE QUEH"/>
    <property type="match status" value="1"/>
</dbReference>
<feature type="binding site" evidence="17">
    <location>
        <position position="31"/>
    </location>
    <ligand>
        <name>[4Fe-4S] cluster</name>
        <dbReference type="ChEBI" id="CHEBI:49883"/>
    </ligand>
</feature>
<evidence type="ECO:0000256" key="6">
    <source>
        <dbReference type="ARBA" id="ARBA00022485"/>
    </source>
</evidence>
<evidence type="ECO:0000256" key="10">
    <source>
        <dbReference type="ARBA" id="ARBA00023002"/>
    </source>
</evidence>
<dbReference type="Proteomes" id="UP001198220">
    <property type="component" value="Unassembled WGS sequence"/>
</dbReference>
<evidence type="ECO:0000313" key="18">
    <source>
        <dbReference type="EMBL" id="MCC2127547.1"/>
    </source>
</evidence>
<evidence type="ECO:0000256" key="7">
    <source>
        <dbReference type="ARBA" id="ARBA00022694"/>
    </source>
</evidence>
<accession>A0AAE3A7X6</accession>
<organism evidence="18 19">
    <name type="scientific">Hominiventricola filiformis</name>
    <dbReference type="NCBI Taxonomy" id="2885352"/>
    <lineage>
        <taxon>Bacteria</taxon>
        <taxon>Bacillati</taxon>
        <taxon>Bacillota</taxon>
        <taxon>Clostridia</taxon>
        <taxon>Lachnospirales</taxon>
        <taxon>Lachnospiraceae</taxon>
        <taxon>Hominiventricola</taxon>
    </lineage>
</organism>
<comment type="catalytic activity">
    <reaction evidence="16 17">
        <text>epoxyqueuosine(34) in tRNA + AH2 = queuosine(34) in tRNA + A + H2O</text>
        <dbReference type="Rhea" id="RHEA:32159"/>
        <dbReference type="Rhea" id="RHEA-COMP:18571"/>
        <dbReference type="Rhea" id="RHEA-COMP:18582"/>
        <dbReference type="ChEBI" id="CHEBI:13193"/>
        <dbReference type="ChEBI" id="CHEBI:15377"/>
        <dbReference type="ChEBI" id="CHEBI:17499"/>
        <dbReference type="ChEBI" id="CHEBI:194431"/>
        <dbReference type="ChEBI" id="CHEBI:194443"/>
        <dbReference type="EC" id="1.17.99.6"/>
    </reaction>
</comment>
<dbReference type="EMBL" id="JAJEPS010000023">
    <property type="protein sequence ID" value="MCC2127547.1"/>
    <property type="molecule type" value="Genomic_DNA"/>
</dbReference>
<sequence length="219" mass="25573">MNKRNYQRELDKLIQELETNGEVPTLLLHSCCAPCSSYVLEYLSQYFKITVLYYNPNIYPESEYRYRAEEQKRFISLLPVKHPISFVEGDYIPKDFYQTVKGLEHIHEGGERCFACYRLRLTEAANAAKELGLDYFATTLTISPLKNASKLNEIGEELADTYHVRWLPSDFKKKNGYKRSTELSHEYGMYRQDYCGCVFSYRERHPETVVASDDAPLDV</sequence>
<comment type="function">
    <text evidence="1 17">Catalyzes the conversion of epoxyqueuosine (oQ) to queuosine (Q), which is a hypermodified base found in the wobble positions of tRNA(Asp), tRNA(Asn), tRNA(His) and tRNA(Tyr).</text>
</comment>
<dbReference type="EC" id="1.17.99.6" evidence="4 17"/>
<evidence type="ECO:0000256" key="17">
    <source>
        <dbReference type="HAMAP-Rule" id="MF_02089"/>
    </source>
</evidence>
<proteinExistence type="inferred from homology"/>
<dbReference type="GO" id="GO:0052693">
    <property type="term" value="F:epoxyqueuosine reductase activity"/>
    <property type="evidence" value="ECO:0007669"/>
    <property type="project" value="UniProtKB-UniRule"/>
</dbReference>
<keyword evidence="6 17" id="KW-0004">4Fe-4S</keyword>
<dbReference type="InterPro" id="IPR003828">
    <property type="entry name" value="QueH"/>
</dbReference>
<evidence type="ECO:0000256" key="12">
    <source>
        <dbReference type="ARBA" id="ARBA00023014"/>
    </source>
</evidence>
<dbReference type="RefSeq" id="WP_308460155.1">
    <property type="nucleotide sequence ID" value="NZ_JAJEPS010000023.1"/>
</dbReference>